<keyword evidence="2" id="KW-0472">Membrane</keyword>
<dbReference type="HAMAP" id="MF_00925">
    <property type="entry name" value="OM_assembly_BamE"/>
    <property type="match status" value="1"/>
</dbReference>
<dbReference type="EMBL" id="UOYP01000689">
    <property type="protein sequence ID" value="VAY89615.1"/>
    <property type="molecule type" value="Genomic_DNA"/>
</dbReference>
<dbReference type="InterPro" id="IPR007450">
    <property type="entry name" value="BamE_dom"/>
</dbReference>
<accession>A0A3P3ZS38</accession>
<proteinExistence type="inferred from homology"/>
<gene>
    <name evidence="6" type="primary">bamE</name>
    <name evidence="6" type="ORF">CARN8_7190006</name>
</gene>
<keyword evidence="3" id="KW-0998">Cell outer membrane</keyword>
<dbReference type="Pfam" id="PF04355">
    <property type="entry name" value="BamE"/>
    <property type="match status" value="1"/>
</dbReference>
<dbReference type="GO" id="GO:0051205">
    <property type="term" value="P:protein insertion into membrane"/>
    <property type="evidence" value="ECO:0007669"/>
    <property type="project" value="TreeGrafter"/>
</dbReference>
<dbReference type="PANTHER" id="PTHR37482">
    <property type="entry name" value="OUTER MEMBRANE PROTEIN ASSEMBLY FACTOR BAME"/>
    <property type="match status" value="1"/>
</dbReference>
<keyword evidence="1" id="KW-0732">Signal</keyword>
<evidence type="ECO:0000256" key="2">
    <source>
        <dbReference type="ARBA" id="ARBA00023136"/>
    </source>
</evidence>
<dbReference type="Gene3D" id="3.30.1450.10">
    <property type="match status" value="1"/>
</dbReference>
<dbReference type="GO" id="GO:1990063">
    <property type="term" value="C:Bam protein complex"/>
    <property type="evidence" value="ECO:0007669"/>
    <property type="project" value="TreeGrafter"/>
</dbReference>
<dbReference type="GO" id="GO:0030674">
    <property type="term" value="F:protein-macromolecule adaptor activity"/>
    <property type="evidence" value="ECO:0007669"/>
    <property type="project" value="TreeGrafter"/>
</dbReference>
<name>A0A3P3ZS38_9ZZZZ</name>
<evidence type="ECO:0000256" key="1">
    <source>
        <dbReference type="ARBA" id="ARBA00022729"/>
    </source>
</evidence>
<organism evidence="6">
    <name type="scientific">mine drainage metagenome</name>
    <dbReference type="NCBI Taxonomy" id="410659"/>
    <lineage>
        <taxon>unclassified sequences</taxon>
        <taxon>metagenomes</taxon>
        <taxon>ecological metagenomes</taxon>
    </lineage>
</organism>
<protein>
    <submittedName>
        <fullName evidence="6">Outer membrane protein assembly factor BamE</fullName>
    </submittedName>
</protein>
<dbReference type="GO" id="GO:0043165">
    <property type="term" value="P:Gram-negative-bacterium-type cell outer membrane assembly"/>
    <property type="evidence" value="ECO:0007669"/>
    <property type="project" value="TreeGrafter"/>
</dbReference>
<evidence type="ECO:0000256" key="4">
    <source>
        <dbReference type="SAM" id="MobiDB-lite"/>
    </source>
</evidence>
<dbReference type="InterPro" id="IPR037873">
    <property type="entry name" value="BamE-like"/>
</dbReference>
<dbReference type="AlphaFoldDB" id="A0A3P3ZS38"/>
<dbReference type="InterPro" id="IPR026592">
    <property type="entry name" value="BamE"/>
</dbReference>
<feature type="region of interest" description="Disordered" evidence="4">
    <location>
        <begin position="157"/>
        <end position="209"/>
    </location>
</feature>
<evidence type="ECO:0000313" key="6">
    <source>
        <dbReference type="EMBL" id="VAY89615.1"/>
    </source>
</evidence>
<sequence length="209" mass="22550">MLPRRGVELFHYKSIQVKGMIKRTVTMGMLTCAGLFLTGCSNWSWYSIPGASYLRPYTLDIQQGVIIDSDMVARLKEGMTRPQVAYTLGTPLLKDPFHKDRWDYVYFVREDGRLSHPHDLTVYFNDDKMVRYVTDYPIGGAVTSGTPQAVPVTGEAPVAPAATSETPAVPPAGSAPVTQEVTPPNPDGSAGPATGVTKGGMIDAGKTGE</sequence>
<dbReference type="PANTHER" id="PTHR37482:SF1">
    <property type="entry name" value="OUTER MEMBRANE PROTEIN ASSEMBLY FACTOR BAME"/>
    <property type="match status" value="1"/>
</dbReference>
<evidence type="ECO:0000259" key="5">
    <source>
        <dbReference type="Pfam" id="PF04355"/>
    </source>
</evidence>
<evidence type="ECO:0000256" key="3">
    <source>
        <dbReference type="ARBA" id="ARBA00023237"/>
    </source>
</evidence>
<feature type="domain" description="Outer membrane protein assembly factor BamE" evidence="5">
    <location>
        <begin position="64"/>
        <end position="132"/>
    </location>
</feature>
<reference evidence="6" key="1">
    <citation type="submission" date="2018-10" db="EMBL/GenBank/DDBJ databases">
        <authorList>
            <person name="Plewniak F."/>
        </authorList>
    </citation>
    <scope>NUCLEOTIDE SEQUENCE</scope>
</reference>